<dbReference type="AlphaFoldDB" id="A0A098TIT7"/>
<protein>
    <submittedName>
        <fullName evidence="1">Uncharacterized protein</fullName>
    </submittedName>
</protein>
<accession>A0A098TIT7</accession>
<name>A0A098TIT7_9CYAN</name>
<organism evidence="1 2">
    <name type="scientific">Neosynechococcus sphagnicola sy1</name>
    <dbReference type="NCBI Taxonomy" id="1497020"/>
    <lineage>
        <taxon>Bacteria</taxon>
        <taxon>Bacillati</taxon>
        <taxon>Cyanobacteriota</taxon>
        <taxon>Cyanophyceae</taxon>
        <taxon>Neosynechococcales</taxon>
        <taxon>Neosynechococcaceae</taxon>
        <taxon>Neosynechococcus</taxon>
    </lineage>
</organism>
<dbReference type="RefSeq" id="WP_036535322.1">
    <property type="nucleotide sequence ID" value="NZ_JJML01000043.1"/>
</dbReference>
<reference evidence="1 2" key="1">
    <citation type="journal article" date="2014" name="Mol. Ecol.">
        <title>Evolution of Synechococcus.</title>
        <authorList>
            <person name="Dvorak P."/>
            <person name="Casamatta D."/>
            <person name="Hasler P."/>
            <person name="Poulickova A."/>
            <person name="Ondrej V."/>
            <person name="Sanges R."/>
        </authorList>
    </citation>
    <scope>NUCLEOTIDE SEQUENCE [LARGE SCALE GENOMIC DNA]</scope>
    <source>
        <strain evidence="1 2">CAUP A 1101</strain>
    </source>
</reference>
<evidence type="ECO:0000313" key="1">
    <source>
        <dbReference type="EMBL" id="KGF71951.1"/>
    </source>
</evidence>
<evidence type="ECO:0000313" key="2">
    <source>
        <dbReference type="Proteomes" id="UP000030170"/>
    </source>
</evidence>
<gene>
    <name evidence="1" type="ORF">DO97_14120</name>
</gene>
<dbReference type="Proteomes" id="UP000030170">
    <property type="component" value="Unassembled WGS sequence"/>
</dbReference>
<sequence length="86" mass="10286">MSRHNPYTLQMQITQLFEQGQSFFATIRVQDWLRDRNEDPSLYEILFHEKSVPSGVKATKLIEIELRRRDGQAIDPWLQQEINRQV</sequence>
<keyword evidence="2" id="KW-1185">Reference proteome</keyword>
<dbReference type="OrthoDB" id="487576at2"/>
<dbReference type="EMBL" id="JJML01000043">
    <property type="protein sequence ID" value="KGF71951.1"/>
    <property type="molecule type" value="Genomic_DNA"/>
</dbReference>
<comment type="caution">
    <text evidence="1">The sequence shown here is derived from an EMBL/GenBank/DDBJ whole genome shotgun (WGS) entry which is preliminary data.</text>
</comment>
<proteinExistence type="predicted"/>